<evidence type="ECO:0000256" key="3">
    <source>
        <dbReference type="ARBA" id="ARBA00023274"/>
    </source>
</evidence>
<evidence type="ECO:0000313" key="6">
    <source>
        <dbReference type="Proteomes" id="UP000608579"/>
    </source>
</evidence>
<name>A0A832ZTX1_CALS0</name>
<keyword evidence="2 4" id="KW-0689">Ribosomal protein</keyword>
<dbReference type="PIRSF" id="PIRSF002181">
    <property type="entry name" value="Ribosomal_L13"/>
    <property type="match status" value="1"/>
</dbReference>
<dbReference type="InterPro" id="IPR005755">
    <property type="entry name" value="Ribosomal_uL13_euk/arc"/>
</dbReference>
<comment type="subunit">
    <text evidence="4">Part of the 50S ribosomal subunit.</text>
</comment>
<keyword evidence="3 4" id="KW-0687">Ribonucleoprotein</keyword>
<evidence type="ECO:0000256" key="4">
    <source>
        <dbReference type="HAMAP-Rule" id="MF_01366"/>
    </source>
</evidence>
<dbReference type="Proteomes" id="UP000608579">
    <property type="component" value="Unassembled WGS sequence"/>
</dbReference>
<dbReference type="Gene3D" id="3.90.1180.10">
    <property type="entry name" value="Ribosomal protein L13"/>
    <property type="match status" value="1"/>
</dbReference>
<dbReference type="PANTHER" id="PTHR11545">
    <property type="entry name" value="RIBOSOMAL PROTEIN L13"/>
    <property type="match status" value="1"/>
</dbReference>
<dbReference type="NCBIfam" id="TIGR01077">
    <property type="entry name" value="L13_A_E"/>
    <property type="match status" value="1"/>
</dbReference>
<organism evidence="5 6">
    <name type="scientific">Caldiarchaeum subterraneum</name>
    <dbReference type="NCBI Taxonomy" id="311458"/>
    <lineage>
        <taxon>Archaea</taxon>
        <taxon>Nitrososphaerota</taxon>
        <taxon>Candidatus Caldarchaeales</taxon>
        <taxon>Candidatus Caldarchaeaceae</taxon>
        <taxon>Candidatus Caldarchaeum</taxon>
    </lineage>
</organism>
<dbReference type="InterPro" id="IPR005822">
    <property type="entry name" value="Ribosomal_uL13"/>
</dbReference>
<evidence type="ECO:0000256" key="1">
    <source>
        <dbReference type="ARBA" id="ARBA00006227"/>
    </source>
</evidence>
<dbReference type="GO" id="GO:0017148">
    <property type="term" value="P:negative regulation of translation"/>
    <property type="evidence" value="ECO:0007669"/>
    <property type="project" value="TreeGrafter"/>
</dbReference>
<reference evidence="5" key="1">
    <citation type="journal article" date="2020" name="ISME J.">
        <title>Gammaproteobacteria mediating utilization of methyl-, sulfur- and petroleum organic compounds in deep ocean hydrothermal plumes.</title>
        <authorList>
            <person name="Zhou Z."/>
            <person name="Liu Y."/>
            <person name="Pan J."/>
            <person name="Cron B.R."/>
            <person name="Toner B.M."/>
            <person name="Anantharaman K."/>
            <person name="Breier J.A."/>
            <person name="Dick G.J."/>
            <person name="Li M."/>
        </authorList>
    </citation>
    <scope>NUCLEOTIDE SEQUENCE</scope>
    <source>
        <strain evidence="5">SZUA-1515</strain>
    </source>
</reference>
<evidence type="ECO:0000313" key="5">
    <source>
        <dbReference type="EMBL" id="HIQ28929.1"/>
    </source>
</evidence>
<evidence type="ECO:0000256" key="2">
    <source>
        <dbReference type="ARBA" id="ARBA00022980"/>
    </source>
</evidence>
<dbReference type="EMBL" id="DQVM01000001">
    <property type="protein sequence ID" value="HIQ28929.1"/>
    <property type="molecule type" value="Genomic_DNA"/>
</dbReference>
<sequence>MALSEQAQKEAYVVDASGCKVGRLASRVAKLLMQGHRVFVINAEKAVITGNKPAIMSRFHFLRSRKQLTSHKVIKVWYPTLPEGILRYAIIRMLPRKKAKGREAVRRLRVFRGAKQIPGAKPLEIPDAKMEKPISRSRRVFRYMTLEEVSRELRGGRPLE</sequence>
<dbReference type="InterPro" id="IPR036899">
    <property type="entry name" value="Ribosomal_uL13_sf"/>
</dbReference>
<dbReference type="Pfam" id="PF00572">
    <property type="entry name" value="Ribosomal_L13"/>
    <property type="match status" value="1"/>
</dbReference>
<dbReference type="GO" id="GO:0003729">
    <property type="term" value="F:mRNA binding"/>
    <property type="evidence" value="ECO:0007669"/>
    <property type="project" value="TreeGrafter"/>
</dbReference>
<dbReference type="GO" id="GO:0006412">
    <property type="term" value="P:translation"/>
    <property type="evidence" value="ECO:0007669"/>
    <property type="project" value="UniProtKB-UniRule"/>
</dbReference>
<dbReference type="CDD" id="cd00392">
    <property type="entry name" value="Ribosomal_L13"/>
    <property type="match status" value="1"/>
</dbReference>
<comment type="similarity">
    <text evidence="1 4">Belongs to the universal ribosomal protein uL13 family.</text>
</comment>
<dbReference type="GO" id="GO:0003735">
    <property type="term" value="F:structural constituent of ribosome"/>
    <property type="evidence" value="ECO:0007669"/>
    <property type="project" value="UniProtKB-UniRule"/>
</dbReference>
<gene>
    <name evidence="5" type="primary">rplM</name>
    <name evidence="4" type="synonym">rpl13</name>
    <name evidence="5" type="ORF">EYH45_00015</name>
</gene>
<protein>
    <recommendedName>
        <fullName evidence="4">Large ribosomal subunit protein uL13</fullName>
    </recommendedName>
</protein>
<dbReference type="HAMAP" id="MF_01366">
    <property type="entry name" value="Ribosomal_uL13"/>
    <property type="match status" value="1"/>
</dbReference>
<dbReference type="AlphaFoldDB" id="A0A832ZTX1"/>
<dbReference type="PANTHER" id="PTHR11545:SF3">
    <property type="entry name" value="LARGE RIBOSOMAL SUBUNIT PROTEIN UL13"/>
    <property type="match status" value="1"/>
</dbReference>
<comment type="function">
    <text evidence="4">This protein is one of the early assembly proteins of the 50S ribosomal subunit, although it is not seen to bind rRNA by itself. It is important during the early stages of 50S assembly.</text>
</comment>
<dbReference type="SUPFAM" id="SSF52161">
    <property type="entry name" value="Ribosomal protein L13"/>
    <property type="match status" value="1"/>
</dbReference>
<dbReference type="InterPro" id="IPR005823">
    <property type="entry name" value="Ribosomal_uL13_bac-type"/>
</dbReference>
<dbReference type="GO" id="GO:0022625">
    <property type="term" value="C:cytosolic large ribosomal subunit"/>
    <property type="evidence" value="ECO:0007669"/>
    <property type="project" value="UniProtKB-UniRule"/>
</dbReference>
<proteinExistence type="inferred from homology"/>
<comment type="caution">
    <text evidence="5">The sequence shown here is derived from an EMBL/GenBank/DDBJ whole genome shotgun (WGS) entry which is preliminary data.</text>
</comment>
<accession>A0A832ZTX1</accession>